<evidence type="ECO:0000313" key="2">
    <source>
        <dbReference type="Proteomes" id="UP000053257"/>
    </source>
</evidence>
<reference evidence="1 2" key="1">
    <citation type="journal article" date="2014" name="PLoS Genet.">
        <title>Analysis of the Phlebiopsis gigantea genome, transcriptome and secretome provides insight into its pioneer colonization strategies of wood.</title>
        <authorList>
            <person name="Hori C."/>
            <person name="Ishida T."/>
            <person name="Igarashi K."/>
            <person name="Samejima M."/>
            <person name="Suzuki H."/>
            <person name="Master E."/>
            <person name="Ferreira P."/>
            <person name="Ruiz-Duenas F.J."/>
            <person name="Held B."/>
            <person name="Canessa P."/>
            <person name="Larrondo L.F."/>
            <person name="Schmoll M."/>
            <person name="Druzhinina I.S."/>
            <person name="Kubicek C.P."/>
            <person name="Gaskell J.A."/>
            <person name="Kersten P."/>
            <person name="St John F."/>
            <person name="Glasner J."/>
            <person name="Sabat G."/>
            <person name="Splinter BonDurant S."/>
            <person name="Syed K."/>
            <person name="Yadav J."/>
            <person name="Mgbeahuruike A.C."/>
            <person name="Kovalchuk A."/>
            <person name="Asiegbu F.O."/>
            <person name="Lackner G."/>
            <person name="Hoffmeister D."/>
            <person name="Rencoret J."/>
            <person name="Gutierrez A."/>
            <person name="Sun H."/>
            <person name="Lindquist E."/>
            <person name="Barry K."/>
            <person name="Riley R."/>
            <person name="Grigoriev I.V."/>
            <person name="Henrissat B."/>
            <person name="Kues U."/>
            <person name="Berka R.M."/>
            <person name="Martinez A.T."/>
            <person name="Covert S.F."/>
            <person name="Blanchette R.A."/>
            <person name="Cullen D."/>
        </authorList>
    </citation>
    <scope>NUCLEOTIDE SEQUENCE [LARGE SCALE GENOMIC DNA]</scope>
    <source>
        <strain evidence="1 2">11061_1 CR5-6</strain>
    </source>
</reference>
<name>A0A0C3PBG7_PHLG1</name>
<dbReference type="EMBL" id="KN840687">
    <property type="protein sequence ID" value="KIP02273.1"/>
    <property type="molecule type" value="Genomic_DNA"/>
</dbReference>
<sequence length="133" mass="14639">MPSVAVYPEPIMLLTQTEPVACPLGCGAMLAADTDAGSMVKHLSDAHEPLTNPPRTRALLCPCPGCTNKYEPQQREEWRTRTFARHLVQDHLDIVSYKCPAEGCSYKNKRSDEVNKHIKGKCYVNGVGIAEAV</sequence>
<keyword evidence="2" id="KW-1185">Reference proteome</keyword>
<proteinExistence type="predicted"/>
<evidence type="ECO:0000313" key="1">
    <source>
        <dbReference type="EMBL" id="KIP02273.1"/>
    </source>
</evidence>
<dbReference type="Proteomes" id="UP000053257">
    <property type="component" value="Unassembled WGS sequence"/>
</dbReference>
<protein>
    <submittedName>
        <fullName evidence="1">Uncharacterized protein</fullName>
    </submittedName>
</protein>
<organism evidence="1 2">
    <name type="scientific">Phlebiopsis gigantea (strain 11061_1 CR5-6)</name>
    <name type="common">White-rot fungus</name>
    <name type="synonym">Peniophora gigantea</name>
    <dbReference type="NCBI Taxonomy" id="745531"/>
    <lineage>
        <taxon>Eukaryota</taxon>
        <taxon>Fungi</taxon>
        <taxon>Dikarya</taxon>
        <taxon>Basidiomycota</taxon>
        <taxon>Agaricomycotina</taxon>
        <taxon>Agaricomycetes</taxon>
        <taxon>Polyporales</taxon>
        <taxon>Phanerochaetaceae</taxon>
        <taxon>Phlebiopsis</taxon>
    </lineage>
</organism>
<accession>A0A0C3PBG7</accession>
<dbReference type="HOGENOM" id="CLU_1907438_0_0_1"/>
<gene>
    <name evidence="1" type="ORF">PHLGIDRAFT_303822</name>
</gene>
<dbReference type="AlphaFoldDB" id="A0A0C3PBG7"/>